<feature type="domain" description="HTH cro/C1-type" evidence="2">
    <location>
        <begin position="5"/>
        <end position="59"/>
    </location>
</feature>
<dbReference type="RefSeq" id="WP_089610296.1">
    <property type="nucleotide sequence ID" value="NZ_CP022121.1"/>
</dbReference>
<accession>A0ABT1Y6H3</accession>
<comment type="caution">
    <text evidence="3">The sequence shown here is derived from an EMBL/GenBank/DDBJ whole genome shotgun (WGS) entry which is preliminary data.</text>
</comment>
<dbReference type="PROSITE" id="PS50943">
    <property type="entry name" value="HTH_CROC1"/>
    <property type="match status" value="1"/>
</dbReference>
<dbReference type="PANTHER" id="PTHR46558">
    <property type="entry name" value="TRACRIPTIONAL REGULATORY PROTEIN-RELATED-RELATED"/>
    <property type="match status" value="1"/>
</dbReference>
<dbReference type="Gene3D" id="1.10.260.40">
    <property type="entry name" value="lambda repressor-like DNA-binding domains"/>
    <property type="match status" value="1"/>
</dbReference>
<sequence length="68" mass="8019">MKNRVKELREKQDLTQKQLGELVGVSRQAINAIEVNKFDPSIWLAYDLASFFNITIEELFDFKESERK</sequence>
<gene>
    <name evidence="3" type="ORF">NVS47_13365</name>
</gene>
<evidence type="ECO:0000259" key="2">
    <source>
        <dbReference type="PROSITE" id="PS50943"/>
    </source>
</evidence>
<dbReference type="Proteomes" id="UP001524944">
    <property type="component" value="Unassembled WGS sequence"/>
</dbReference>
<dbReference type="Pfam" id="PF01381">
    <property type="entry name" value="HTH_3"/>
    <property type="match status" value="1"/>
</dbReference>
<keyword evidence="4" id="KW-1185">Reference proteome</keyword>
<dbReference type="PANTHER" id="PTHR46558:SF7">
    <property type="entry name" value="TRANSCRIPTIONAL REGULATOR"/>
    <property type="match status" value="1"/>
</dbReference>
<organism evidence="3 4">
    <name type="scientific">Dehalobacterium formicoaceticum</name>
    <dbReference type="NCBI Taxonomy" id="51515"/>
    <lineage>
        <taxon>Bacteria</taxon>
        <taxon>Bacillati</taxon>
        <taxon>Bacillota</taxon>
        <taxon>Clostridia</taxon>
        <taxon>Eubacteriales</taxon>
        <taxon>Peptococcaceae</taxon>
        <taxon>Dehalobacterium</taxon>
    </lineage>
</organism>
<evidence type="ECO:0000313" key="4">
    <source>
        <dbReference type="Proteomes" id="UP001524944"/>
    </source>
</evidence>
<evidence type="ECO:0000313" key="3">
    <source>
        <dbReference type="EMBL" id="MCR6546487.1"/>
    </source>
</evidence>
<dbReference type="CDD" id="cd00093">
    <property type="entry name" value="HTH_XRE"/>
    <property type="match status" value="1"/>
</dbReference>
<name>A0ABT1Y6H3_9FIRM</name>
<dbReference type="SMART" id="SM00530">
    <property type="entry name" value="HTH_XRE"/>
    <property type="match status" value="1"/>
</dbReference>
<dbReference type="InterPro" id="IPR010982">
    <property type="entry name" value="Lambda_DNA-bd_dom_sf"/>
</dbReference>
<dbReference type="InterPro" id="IPR001387">
    <property type="entry name" value="Cro/C1-type_HTH"/>
</dbReference>
<evidence type="ECO:0000256" key="1">
    <source>
        <dbReference type="ARBA" id="ARBA00023125"/>
    </source>
</evidence>
<proteinExistence type="predicted"/>
<dbReference type="EMBL" id="JANPWE010000007">
    <property type="protein sequence ID" value="MCR6546487.1"/>
    <property type="molecule type" value="Genomic_DNA"/>
</dbReference>
<protein>
    <submittedName>
        <fullName evidence="3">Helix-turn-helix transcriptional regulator</fullName>
    </submittedName>
</protein>
<reference evidence="3 4" key="1">
    <citation type="submission" date="2022-08" db="EMBL/GenBank/DDBJ databases">
        <title>Proteogenomics of the novel Dehalobacterium formicoaceticum strain EZ94 highlights a key role of methyltransferases during anaerobic dichloromethane degradation.</title>
        <authorList>
            <person name="Wasmund K."/>
        </authorList>
    </citation>
    <scope>NUCLEOTIDE SEQUENCE [LARGE SCALE GENOMIC DNA]</scope>
    <source>
        <strain evidence="3 4">EZ94</strain>
    </source>
</reference>
<keyword evidence="1" id="KW-0238">DNA-binding</keyword>
<dbReference type="SUPFAM" id="SSF47413">
    <property type="entry name" value="lambda repressor-like DNA-binding domains"/>
    <property type="match status" value="1"/>
</dbReference>